<keyword evidence="3" id="KW-1185">Reference proteome</keyword>
<evidence type="ECO:0000313" key="2">
    <source>
        <dbReference type="EMBL" id="CAG2217891.1"/>
    </source>
</evidence>
<feature type="region of interest" description="Disordered" evidence="1">
    <location>
        <begin position="77"/>
        <end position="111"/>
    </location>
</feature>
<sequence length="165" mass="17320">MYQARNGGDFLLHYAGETISAEEGERREADGPTGFRFFIILERRNCDIHFGEEILYDYGVNVVFEKVEKGDTVVGPEGARGIVGPQGENGVAGPVEPMEPSGPPGIPGPGGLTTDGIPDLSGTPDTPGVFAGHLSEMIGKPGKDGDPGLQGEPGLPVSKRNNFTV</sequence>
<comment type="caution">
    <text evidence="2">The sequence shown here is derived from an EMBL/GenBank/DDBJ whole genome shotgun (WGS) entry which is preliminary data.</text>
</comment>
<dbReference type="EMBL" id="CAJPWZ010001580">
    <property type="protein sequence ID" value="CAG2217891.1"/>
    <property type="molecule type" value="Genomic_DNA"/>
</dbReference>
<accession>A0A8S3SBY2</accession>
<proteinExistence type="predicted"/>
<dbReference type="Proteomes" id="UP000683360">
    <property type="component" value="Unassembled WGS sequence"/>
</dbReference>
<name>A0A8S3SBY2_MYTED</name>
<evidence type="ECO:0000313" key="3">
    <source>
        <dbReference type="Proteomes" id="UP000683360"/>
    </source>
</evidence>
<dbReference type="SUPFAM" id="SSF82199">
    <property type="entry name" value="SET domain"/>
    <property type="match status" value="1"/>
</dbReference>
<feature type="region of interest" description="Disordered" evidence="1">
    <location>
        <begin position="134"/>
        <end position="165"/>
    </location>
</feature>
<dbReference type="AlphaFoldDB" id="A0A8S3SBY2"/>
<gene>
    <name evidence="2" type="ORF">MEDL_31566</name>
</gene>
<protein>
    <submittedName>
        <fullName evidence="2">Uncharacterized protein</fullName>
    </submittedName>
</protein>
<reference evidence="2" key="1">
    <citation type="submission" date="2021-03" db="EMBL/GenBank/DDBJ databases">
        <authorList>
            <person name="Bekaert M."/>
        </authorList>
    </citation>
    <scope>NUCLEOTIDE SEQUENCE</scope>
</reference>
<evidence type="ECO:0000256" key="1">
    <source>
        <dbReference type="SAM" id="MobiDB-lite"/>
    </source>
</evidence>
<organism evidence="2 3">
    <name type="scientific">Mytilus edulis</name>
    <name type="common">Blue mussel</name>
    <dbReference type="NCBI Taxonomy" id="6550"/>
    <lineage>
        <taxon>Eukaryota</taxon>
        <taxon>Metazoa</taxon>
        <taxon>Spiralia</taxon>
        <taxon>Lophotrochozoa</taxon>
        <taxon>Mollusca</taxon>
        <taxon>Bivalvia</taxon>
        <taxon>Autobranchia</taxon>
        <taxon>Pteriomorphia</taxon>
        <taxon>Mytilida</taxon>
        <taxon>Mytiloidea</taxon>
        <taxon>Mytilidae</taxon>
        <taxon>Mytilinae</taxon>
        <taxon>Mytilus</taxon>
    </lineage>
</organism>
<dbReference type="OrthoDB" id="16287at2759"/>
<dbReference type="InterPro" id="IPR046341">
    <property type="entry name" value="SET_dom_sf"/>
</dbReference>